<protein>
    <submittedName>
        <fullName evidence="2">Uncharacterized protein</fullName>
    </submittedName>
</protein>
<feature type="region of interest" description="Disordered" evidence="1">
    <location>
        <begin position="141"/>
        <end position="169"/>
    </location>
</feature>
<feature type="region of interest" description="Disordered" evidence="1">
    <location>
        <begin position="199"/>
        <end position="258"/>
    </location>
</feature>
<dbReference type="Proteomes" id="UP000567179">
    <property type="component" value="Unassembled WGS sequence"/>
</dbReference>
<keyword evidence="3" id="KW-1185">Reference proteome</keyword>
<proteinExistence type="predicted"/>
<gene>
    <name evidence="2" type="ORF">D9619_001400</name>
</gene>
<evidence type="ECO:0000256" key="1">
    <source>
        <dbReference type="SAM" id="MobiDB-lite"/>
    </source>
</evidence>
<sequence length="258" mass="28459">MMTCVRRKPIITYQSPSANDSAFLPRAYGRTNALSRSLPEPLTVQKSTVRGSAQHMAGCNNHSTTTESLPLFHPLGRLATNLPPFDPRPYGLPLLPERWNASRKPGRVGNQQKVNGKPFIELASTTSTVEIDRCETKAKAIPRKSRKRKRMDAEHDTTYPAKKTRVPRETNNHVANEDLSIDQIPLINEIEAVANHPSVEVEQRQSPAQTSVKGDSEQPVSNTSPEFTAAGIQNLTGTVATLDDGKKEEGELSDTDQR</sequence>
<evidence type="ECO:0000313" key="3">
    <source>
        <dbReference type="Proteomes" id="UP000567179"/>
    </source>
</evidence>
<dbReference type="EMBL" id="JAACJJ010000028">
    <property type="protein sequence ID" value="KAF5321221.1"/>
    <property type="molecule type" value="Genomic_DNA"/>
</dbReference>
<name>A0A8H5F2I9_9AGAR</name>
<reference evidence="2 3" key="1">
    <citation type="journal article" date="2020" name="ISME J.">
        <title>Uncovering the hidden diversity of litter-decomposition mechanisms in mushroom-forming fungi.</title>
        <authorList>
            <person name="Floudas D."/>
            <person name="Bentzer J."/>
            <person name="Ahren D."/>
            <person name="Johansson T."/>
            <person name="Persson P."/>
            <person name="Tunlid A."/>
        </authorList>
    </citation>
    <scope>NUCLEOTIDE SEQUENCE [LARGE SCALE GENOMIC DNA]</scope>
    <source>
        <strain evidence="2 3">CBS 101986</strain>
    </source>
</reference>
<comment type="caution">
    <text evidence="2">The sequence shown here is derived from an EMBL/GenBank/DDBJ whole genome shotgun (WGS) entry which is preliminary data.</text>
</comment>
<dbReference type="AlphaFoldDB" id="A0A8H5F2I9"/>
<accession>A0A8H5F2I9</accession>
<organism evidence="2 3">
    <name type="scientific">Psilocybe cf. subviscida</name>
    <dbReference type="NCBI Taxonomy" id="2480587"/>
    <lineage>
        <taxon>Eukaryota</taxon>
        <taxon>Fungi</taxon>
        <taxon>Dikarya</taxon>
        <taxon>Basidiomycota</taxon>
        <taxon>Agaricomycotina</taxon>
        <taxon>Agaricomycetes</taxon>
        <taxon>Agaricomycetidae</taxon>
        <taxon>Agaricales</taxon>
        <taxon>Agaricineae</taxon>
        <taxon>Strophariaceae</taxon>
        <taxon>Psilocybe</taxon>
    </lineage>
</organism>
<feature type="compositionally biased region" description="Polar residues" evidence="1">
    <location>
        <begin position="204"/>
        <end position="239"/>
    </location>
</feature>
<feature type="compositionally biased region" description="Basic residues" evidence="1">
    <location>
        <begin position="141"/>
        <end position="150"/>
    </location>
</feature>
<feature type="compositionally biased region" description="Basic and acidic residues" evidence="1">
    <location>
        <begin position="243"/>
        <end position="258"/>
    </location>
</feature>
<evidence type="ECO:0000313" key="2">
    <source>
        <dbReference type="EMBL" id="KAF5321221.1"/>
    </source>
</evidence>
<dbReference type="OrthoDB" id="2676123at2759"/>